<dbReference type="Proteomes" id="UP000033200">
    <property type="component" value="Chromosome"/>
</dbReference>
<feature type="compositionally biased region" description="Low complexity" evidence="1">
    <location>
        <begin position="464"/>
        <end position="479"/>
    </location>
</feature>
<sequence>MITPATAVATIAPGLPGKGASPAGGEMFALSMLAVGREADAAALPAMPAAAPVPMTGPVAPIETGRQGFAAPGMPLPTEAVPARVDPALAWLAAVDIPVPAPLEVPPALAAVPGAEVATVITPTPRSFRPVANNGASVMALAATAPDAAVAPADPLSIAAAPVDAPTAPATPDIPARQPDAATRPAAKTVERQPTPAAAMPAAAPALDSAPVVTTVPLITSVAPQAGDAPQAAPVADAIVITPDAPTKRTAGKAEVPMRGVRTAAPRLAEPVMPTLPEPDEAPVSASNQGDEAAVPVAVDTPALPRPDAVVIAQAVPAPTPPPTPTPVIAEQPQPARRVALATKTTATAPMTPSAMPQVAARDAAPTPQTEASVPVTAPMSSPVPAAPAAAPTPSAPNPVIDHATAAPPPGKRSDDASPVVAQRVADIAPPPASAVPVTGAMAPVAAPVQIARSQPGGGATVSPATTRARPAQRQTTTPVPQTALDPAPPTMIVDRAAVATAPVTTVTAPLSSPIASTAATANVPPPSTLAAATPADATPVTPATQPTVAAPVPATAPAAIPTAVAPPVIAAAAPVAVAGAPVIAGPAPATPAPQPRAFVREVGGTVRQTVALRPQAAALPQPPAGTTAPASQVFGAAIHAAAGADERRAAEPVELAPTAAPALAPVVGGNAVVDPQPTLDLRQNGWPAAMIDHIETLRDAANATDTRIRLVPDALGVIDIAVKTVGDAIHVRFAAADATTRTLIEEAQPRLAAIAEERGLRIGQTVVEAAPASQTNTGQPQGQASQSQSSQGQSTGQSAGQSASGQPQANQAQTGQQQQPRQNQTSARQPASPPRAPSPHTDAAADGRVA</sequence>
<feature type="domain" description="Flagellar hook-length control protein-like C-terminal" evidence="2">
    <location>
        <begin position="699"/>
        <end position="775"/>
    </location>
</feature>
<dbReference type="KEGG" id="stax:MC45_13260"/>
<feature type="region of interest" description="Disordered" evidence="1">
    <location>
        <begin position="345"/>
        <end position="419"/>
    </location>
</feature>
<keyword evidence="4" id="KW-1185">Reference proteome</keyword>
<accession>A0A097EHZ7</accession>
<feature type="compositionally biased region" description="Low complexity" evidence="1">
    <location>
        <begin position="372"/>
        <end position="393"/>
    </location>
</feature>
<organism evidence="3 4">
    <name type="scientific">Sphingomonas taxi</name>
    <dbReference type="NCBI Taxonomy" id="1549858"/>
    <lineage>
        <taxon>Bacteria</taxon>
        <taxon>Pseudomonadati</taxon>
        <taxon>Pseudomonadota</taxon>
        <taxon>Alphaproteobacteria</taxon>
        <taxon>Sphingomonadales</taxon>
        <taxon>Sphingomonadaceae</taxon>
        <taxon>Sphingomonas</taxon>
    </lineage>
</organism>
<evidence type="ECO:0000259" key="2">
    <source>
        <dbReference type="Pfam" id="PF02120"/>
    </source>
</evidence>
<feature type="region of interest" description="Disordered" evidence="1">
    <location>
        <begin position="453"/>
        <end position="488"/>
    </location>
</feature>
<gene>
    <name evidence="3" type="ORF">MC45_13260</name>
</gene>
<dbReference type="Gene3D" id="3.30.750.140">
    <property type="match status" value="1"/>
</dbReference>
<dbReference type="InterPro" id="IPR021136">
    <property type="entry name" value="Flagellar_hook_control-like_C"/>
</dbReference>
<dbReference type="Pfam" id="PF02120">
    <property type="entry name" value="Flg_hook"/>
    <property type="match status" value="1"/>
</dbReference>
<protein>
    <recommendedName>
        <fullName evidence="2">Flagellar hook-length control protein-like C-terminal domain-containing protein</fullName>
    </recommendedName>
</protein>
<proteinExistence type="predicted"/>
<feature type="compositionally biased region" description="Low complexity" evidence="1">
    <location>
        <begin position="778"/>
        <end position="831"/>
    </location>
</feature>
<feature type="region of interest" description="Disordered" evidence="1">
    <location>
        <begin position="771"/>
        <end position="851"/>
    </location>
</feature>
<feature type="region of interest" description="Disordered" evidence="1">
    <location>
        <begin position="167"/>
        <end position="194"/>
    </location>
</feature>
<feature type="compositionally biased region" description="Low complexity" evidence="1">
    <location>
        <begin position="345"/>
        <end position="357"/>
    </location>
</feature>
<evidence type="ECO:0000256" key="1">
    <source>
        <dbReference type="SAM" id="MobiDB-lite"/>
    </source>
</evidence>
<reference evidence="3 4" key="1">
    <citation type="submission" date="2014-09" db="EMBL/GenBank/DDBJ databases">
        <title>Using Illumina technology Improving SMRT sequencing Genome Assembly by RASTools.</title>
        <authorList>
            <person name="Zhou Y."/>
            <person name="Ma T."/>
            <person name="Liu T."/>
        </authorList>
    </citation>
    <scope>NUCLEOTIDE SEQUENCE [LARGE SCALE GENOMIC DNA]</scope>
    <source>
        <strain evidence="3 4">ATCC 55669</strain>
    </source>
</reference>
<dbReference type="RefSeq" id="WP_038664011.1">
    <property type="nucleotide sequence ID" value="NZ_CP009571.1"/>
</dbReference>
<evidence type="ECO:0000313" key="4">
    <source>
        <dbReference type="Proteomes" id="UP000033200"/>
    </source>
</evidence>
<dbReference type="InterPro" id="IPR038610">
    <property type="entry name" value="FliK-like_C_sf"/>
</dbReference>
<dbReference type="eggNOG" id="ENOG5032DK9">
    <property type="taxonomic scope" value="Bacteria"/>
</dbReference>
<name>A0A097EHZ7_9SPHN</name>
<dbReference type="CDD" id="cd17470">
    <property type="entry name" value="T3SS_Flik_C"/>
    <property type="match status" value="1"/>
</dbReference>
<feature type="compositionally biased region" description="Low complexity" evidence="1">
    <location>
        <begin position="167"/>
        <end position="176"/>
    </location>
</feature>
<dbReference type="EMBL" id="CP009571">
    <property type="protein sequence ID" value="AIT07174.1"/>
    <property type="molecule type" value="Genomic_DNA"/>
</dbReference>
<dbReference type="AlphaFoldDB" id="A0A097EHZ7"/>
<dbReference type="STRING" id="1549858.MC45_13260"/>
<dbReference type="HOGENOM" id="CLU_335208_0_0_5"/>
<evidence type="ECO:0000313" key="3">
    <source>
        <dbReference type="EMBL" id="AIT07174.1"/>
    </source>
</evidence>